<dbReference type="InterPro" id="IPR025474">
    <property type="entry name" value="DUF4325"/>
</dbReference>
<evidence type="ECO:0000313" key="3">
    <source>
        <dbReference type="Proteomes" id="UP001169492"/>
    </source>
</evidence>
<reference evidence="2 3" key="1">
    <citation type="submission" date="2021-03" db="EMBL/GenBank/DDBJ databases">
        <title>Pseudidiomarina terrestris, a new bacterium isolated from saline soil.</title>
        <authorList>
            <person name="Galisteo C."/>
            <person name="De La Haba R."/>
            <person name="Sanchez-Porro C."/>
            <person name="Ventosa A."/>
        </authorList>
    </citation>
    <scope>NUCLEOTIDE SEQUENCE [LARGE SCALE GENOMIC DNA]</scope>
    <source>
        <strain evidence="2 3">1APP75-32.1</strain>
    </source>
</reference>
<feature type="domain" description="DUF4325" evidence="1">
    <location>
        <begin position="33"/>
        <end position="81"/>
    </location>
</feature>
<dbReference type="Proteomes" id="UP001169492">
    <property type="component" value="Unassembled WGS sequence"/>
</dbReference>
<evidence type="ECO:0000313" key="2">
    <source>
        <dbReference type="EMBL" id="MDN7125057.1"/>
    </source>
</evidence>
<sequence>MMNSLIKLNNFETLSSRECGAAARVQLVQAMQASDSKVVLDFNLKSMSPSFADECLGILVKSVGLNVFKTRIELKNVTPSTKALIKHVIHKRLSAKAELPEAEVA</sequence>
<protein>
    <submittedName>
        <fullName evidence="2">STAS-like domain-containing protein</fullName>
    </submittedName>
</protein>
<organism evidence="2 3">
    <name type="scientific">Pseudidiomarina terrestris</name>
    <dbReference type="NCBI Taxonomy" id="2820060"/>
    <lineage>
        <taxon>Bacteria</taxon>
        <taxon>Pseudomonadati</taxon>
        <taxon>Pseudomonadota</taxon>
        <taxon>Gammaproteobacteria</taxon>
        <taxon>Alteromonadales</taxon>
        <taxon>Idiomarinaceae</taxon>
        <taxon>Pseudidiomarina</taxon>
    </lineage>
</organism>
<dbReference type="AlphaFoldDB" id="A0AAW7R266"/>
<accession>A0AAW7R266</accession>
<gene>
    <name evidence="2" type="ORF">J6I90_09200</name>
</gene>
<evidence type="ECO:0000259" key="1">
    <source>
        <dbReference type="Pfam" id="PF14213"/>
    </source>
</evidence>
<dbReference type="Pfam" id="PF14213">
    <property type="entry name" value="DUF4325"/>
    <property type="match status" value="1"/>
</dbReference>
<dbReference type="RefSeq" id="WP_301774771.1">
    <property type="nucleotide sequence ID" value="NZ_JAGGJB010000004.1"/>
</dbReference>
<comment type="caution">
    <text evidence="2">The sequence shown here is derived from an EMBL/GenBank/DDBJ whole genome shotgun (WGS) entry which is preliminary data.</text>
</comment>
<proteinExistence type="predicted"/>
<dbReference type="EMBL" id="JAGGJB010000004">
    <property type="protein sequence ID" value="MDN7125057.1"/>
    <property type="molecule type" value="Genomic_DNA"/>
</dbReference>
<name>A0AAW7R266_9GAMM</name>